<dbReference type="RefSeq" id="WP_280922423.1">
    <property type="nucleotide sequence ID" value="NZ_JAGGKS010000009.1"/>
</dbReference>
<keyword evidence="2" id="KW-1185">Reference proteome</keyword>
<name>A0ABS4GHC6_9FIRM</name>
<sequence>MNKIIVVKNEFVSKTSEEKELNIADIIAKMINNGSYNKQSVLMK</sequence>
<dbReference type="Proteomes" id="UP001519342">
    <property type="component" value="Unassembled WGS sequence"/>
</dbReference>
<accession>A0ABS4GHC6</accession>
<reference evidence="1 2" key="1">
    <citation type="submission" date="2021-03" db="EMBL/GenBank/DDBJ databases">
        <title>Genomic Encyclopedia of Type Strains, Phase IV (KMG-IV): sequencing the most valuable type-strain genomes for metagenomic binning, comparative biology and taxonomic classification.</title>
        <authorList>
            <person name="Goeker M."/>
        </authorList>
    </citation>
    <scope>NUCLEOTIDE SEQUENCE [LARGE SCALE GENOMIC DNA]</scope>
    <source>
        <strain evidence="1 2">DSM 24004</strain>
    </source>
</reference>
<evidence type="ECO:0000313" key="1">
    <source>
        <dbReference type="EMBL" id="MBP1927054.1"/>
    </source>
</evidence>
<comment type="caution">
    <text evidence="1">The sequence shown here is derived from an EMBL/GenBank/DDBJ whole genome shotgun (WGS) entry which is preliminary data.</text>
</comment>
<dbReference type="EMBL" id="JAGGKS010000009">
    <property type="protein sequence ID" value="MBP1927054.1"/>
    <property type="molecule type" value="Genomic_DNA"/>
</dbReference>
<gene>
    <name evidence="1" type="ORF">J2Z76_002926</name>
</gene>
<organism evidence="1 2">
    <name type="scientific">Sedimentibacter acidaminivorans</name>
    <dbReference type="NCBI Taxonomy" id="913099"/>
    <lineage>
        <taxon>Bacteria</taxon>
        <taxon>Bacillati</taxon>
        <taxon>Bacillota</taxon>
        <taxon>Tissierellia</taxon>
        <taxon>Sedimentibacter</taxon>
    </lineage>
</organism>
<proteinExistence type="predicted"/>
<evidence type="ECO:0000313" key="2">
    <source>
        <dbReference type="Proteomes" id="UP001519342"/>
    </source>
</evidence>
<protein>
    <submittedName>
        <fullName evidence="1">Uncharacterized protein</fullName>
    </submittedName>
</protein>